<feature type="non-terminal residue" evidence="1">
    <location>
        <position position="82"/>
    </location>
</feature>
<proteinExistence type="predicted"/>
<gene>
    <name evidence="1" type="ORF">C7212DRAFT_141604</name>
</gene>
<feature type="non-terminal residue" evidence="1">
    <location>
        <position position="1"/>
    </location>
</feature>
<sequence>SFYALASLIQVGSIFKNDSPNPQVPIEIQLATALYFLGLSGVSAIQGAAQLGIGEETTHLYCDQCIYVFICLLLELVTWPQP</sequence>
<dbReference type="AlphaFoldDB" id="A0A317SWY9"/>
<protein>
    <submittedName>
        <fullName evidence="1">Uncharacterized protein</fullName>
    </submittedName>
</protein>
<dbReference type="Proteomes" id="UP000246991">
    <property type="component" value="Unassembled WGS sequence"/>
</dbReference>
<dbReference type="OrthoDB" id="2408877at2759"/>
<dbReference type="EMBL" id="PYWC01000011">
    <property type="protein sequence ID" value="PWW78995.1"/>
    <property type="molecule type" value="Genomic_DNA"/>
</dbReference>
<keyword evidence="2" id="KW-1185">Reference proteome</keyword>
<comment type="caution">
    <text evidence="1">The sequence shown here is derived from an EMBL/GenBank/DDBJ whole genome shotgun (WGS) entry which is preliminary data.</text>
</comment>
<evidence type="ECO:0000313" key="2">
    <source>
        <dbReference type="Proteomes" id="UP000246991"/>
    </source>
</evidence>
<accession>A0A317SWY9</accession>
<reference evidence="1 2" key="1">
    <citation type="submission" date="2018-03" db="EMBL/GenBank/DDBJ databases">
        <title>Genomes of Pezizomycetes fungi and the evolution of truffles.</title>
        <authorList>
            <person name="Murat C."/>
            <person name="Payen T."/>
            <person name="Noel B."/>
            <person name="Kuo A."/>
            <person name="Martin F.M."/>
        </authorList>
    </citation>
    <scope>NUCLEOTIDE SEQUENCE [LARGE SCALE GENOMIC DNA]</scope>
    <source>
        <strain evidence="1">091103-1</strain>
    </source>
</reference>
<evidence type="ECO:0000313" key="1">
    <source>
        <dbReference type="EMBL" id="PWW78995.1"/>
    </source>
</evidence>
<name>A0A317SWY9_9PEZI</name>
<organism evidence="1 2">
    <name type="scientific">Tuber magnatum</name>
    <name type="common">white Piedmont truffle</name>
    <dbReference type="NCBI Taxonomy" id="42249"/>
    <lineage>
        <taxon>Eukaryota</taxon>
        <taxon>Fungi</taxon>
        <taxon>Dikarya</taxon>
        <taxon>Ascomycota</taxon>
        <taxon>Pezizomycotina</taxon>
        <taxon>Pezizomycetes</taxon>
        <taxon>Pezizales</taxon>
        <taxon>Tuberaceae</taxon>
        <taxon>Tuber</taxon>
    </lineage>
</organism>